<dbReference type="InterPro" id="IPR038014">
    <property type="entry name" value="Ies1"/>
</dbReference>
<reference evidence="2 3" key="1">
    <citation type="journal article" date="2015" name="Fungal Genet. Biol.">
        <title>Evolution of novel wood decay mechanisms in Agaricales revealed by the genome sequences of Fistulina hepatica and Cylindrobasidium torrendii.</title>
        <authorList>
            <person name="Floudas D."/>
            <person name="Held B.W."/>
            <person name="Riley R."/>
            <person name="Nagy L.G."/>
            <person name="Koehler G."/>
            <person name="Ransdell A.S."/>
            <person name="Younus H."/>
            <person name="Chow J."/>
            <person name="Chiniquy J."/>
            <person name="Lipzen A."/>
            <person name="Tritt A."/>
            <person name="Sun H."/>
            <person name="Haridas S."/>
            <person name="LaButti K."/>
            <person name="Ohm R.A."/>
            <person name="Kues U."/>
            <person name="Blanchette R.A."/>
            <person name="Grigoriev I.V."/>
            <person name="Minto R.E."/>
            <person name="Hibbett D.S."/>
        </authorList>
    </citation>
    <scope>NUCLEOTIDE SEQUENCE [LARGE SCALE GENOMIC DNA]</scope>
    <source>
        <strain evidence="2 3">ATCC 64428</strain>
    </source>
</reference>
<evidence type="ECO:0000256" key="1">
    <source>
        <dbReference type="SAM" id="MobiDB-lite"/>
    </source>
</evidence>
<dbReference type="OrthoDB" id="5413003at2759"/>
<gene>
    <name evidence="2" type="ORF">FISHEDRAFT_49496</name>
</gene>
<dbReference type="PANTHER" id="PTHR37287:SF1">
    <property type="entry name" value="INO EIGHTY SUBUNIT 1"/>
    <property type="match status" value="1"/>
</dbReference>
<protein>
    <recommendedName>
        <fullName evidence="4">Ino eighty subunit 1</fullName>
    </recommendedName>
</protein>
<dbReference type="GO" id="GO:0031011">
    <property type="term" value="C:Ino80 complex"/>
    <property type="evidence" value="ECO:0007669"/>
    <property type="project" value="InterPro"/>
</dbReference>
<dbReference type="Proteomes" id="UP000054144">
    <property type="component" value="Unassembled WGS sequence"/>
</dbReference>
<sequence>MTSFVLFSTPLSTVFPTRAGYMSRKALPIKRNDAEMLTREDVQYDLLSYIFSDPNPVFTNPISKKTRNITFCDLYVNALYNSSKCSKVLKDKMVETPAFAVEFAKISLLTNVGRINTTMAFFPEMKTALRTYHPVPSLQRTDGNAQDAPRIKNCLKAAILEFELKNTPPSSPKEIIDLFFSGVRPPTSVVNLVFVLSNHATPLSRTHFDGSFTFLDLFLPGNRLASKDRARVFLWLMFHYLEGPMTLNPYDDEYARRTPGQAPLIRVLTAADAALENVDTNQELAWGRQMSAQRNMFLQKLVASQEDERRAKATGAHFVSCTSFTPALLSENEPPPARRSRDQEPKDDGNQFMYYVPDQQNGKSEPAPLVPRTPVMIPSFSHYRITRDTEPIPRATKPKVGHRDMFQQAWHSVMNTNPMEDSDDENPDGHVRDDYSELLPIRKLGSLFV</sequence>
<dbReference type="EMBL" id="KN882048">
    <property type="protein sequence ID" value="KIY45353.1"/>
    <property type="molecule type" value="Genomic_DNA"/>
</dbReference>
<proteinExistence type="predicted"/>
<dbReference type="AlphaFoldDB" id="A0A0D7A3I2"/>
<evidence type="ECO:0008006" key="4">
    <source>
        <dbReference type="Google" id="ProtNLM"/>
    </source>
</evidence>
<keyword evidence="3" id="KW-1185">Reference proteome</keyword>
<accession>A0A0D7A3I2</accession>
<feature type="compositionally biased region" description="Basic and acidic residues" evidence="1">
    <location>
        <begin position="339"/>
        <end position="349"/>
    </location>
</feature>
<organism evidence="2 3">
    <name type="scientific">Fistulina hepatica ATCC 64428</name>
    <dbReference type="NCBI Taxonomy" id="1128425"/>
    <lineage>
        <taxon>Eukaryota</taxon>
        <taxon>Fungi</taxon>
        <taxon>Dikarya</taxon>
        <taxon>Basidiomycota</taxon>
        <taxon>Agaricomycotina</taxon>
        <taxon>Agaricomycetes</taxon>
        <taxon>Agaricomycetidae</taxon>
        <taxon>Agaricales</taxon>
        <taxon>Fistulinaceae</taxon>
        <taxon>Fistulina</taxon>
    </lineage>
</organism>
<dbReference type="PANTHER" id="PTHR37287">
    <property type="entry name" value="INO EIGHTY SUBUNIT 1"/>
    <property type="match status" value="1"/>
</dbReference>
<evidence type="ECO:0000313" key="3">
    <source>
        <dbReference type="Proteomes" id="UP000054144"/>
    </source>
</evidence>
<evidence type="ECO:0000313" key="2">
    <source>
        <dbReference type="EMBL" id="KIY45353.1"/>
    </source>
</evidence>
<feature type="region of interest" description="Disordered" evidence="1">
    <location>
        <begin position="326"/>
        <end position="351"/>
    </location>
</feature>
<name>A0A0D7A3I2_9AGAR</name>